<dbReference type="Pfam" id="PF14412">
    <property type="entry name" value="AHH"/>
    <property type="match status" value="1"/>
</dbReference>
<dbReference type="AlphaFoldDB" id="A0A0H3I938"/>
<dbReference type="KEGG" id="pec:W5S_4437"/>
<dbReference type="PANTHER" id="PTHR32305:SF15">
    <property type="entry name" value="PROTEIN RHSA-RELATED"/>
    <property type="match status" value="1"/>
</dbReference>
<dbReference type="EMBL" id="CP003415">
    <property type="protein sequence ID" value="AFI92483.1"/>
    <property type="molecule type" value="Genomic_DNA"/>
</dbReference>
<evidence type="ECO:0000256" key="1">
    <source>
        <dbReference type="ARBA" id="ARBA00009455"/>
    </source>
</evidence>
<dbReference type="NCBIfam" id="TIGR03696">
    <property type="entry name" value="Rhs_assc_core"/>
    <property type="match status" value="1"/>
</dbReference>
<evidence type="ECO:0000259" key="2">
    <source>
        <dbReference type="Pfam" id="PF03527"/>
    </source>
</evidence>
<proteinExistence type="inferred from homology"/>
<evidence type="ECO:0000313" key="4">
    <source>
        <dbReference type="Proteomes" id="UP000008044"/>
    </source>
</evidence>
<dbReference type="eggNOG" id="COG3209">
    <property type="taxonomic scope" value="Bacteria"/>
</dbReference>
<sequence>MCLPDGARWRYLYDAFGRRVSKVREGQLPSAQAVARVVYRWDGDQLIGQQQYRADGSAAREVQWVYEPGSFRPLAQVEAQGGSTQLHYIVTDLTGTARELCSEEGDVHWRSEQGLWGAHREERRPIPLRRYLGDAANEEVYCELRYQGQLYDAETGLYYNRHRYYDAESGQYLSPDPIGLLGGIRSQGYVHNPLEWVDPLGLAATGDYGKMPVIPDYQKHHNIPQPMANHPAIVSSGYDLNNSRNITYLPSSTDAIKAAPGRVVHRGVHNKAYDDLVRGRLDTIHASNASPEIKRMQIEALSDDLGNKLR</sequence>
<dbReference type="Gene3D" id="2.180.10.10">
    <property type="entry name" value="RHS repeat-associated core"/>
    <property type="match status" value="1"/>
</dbReference>
<dbReference type="InterPro" id="IPR032871">
    <property type="entry name" value="AHH_dom_containing"/>
</dbReference>
<reference evidence="3 4" key="1">
    <citation type="journal article" date="2012" name="J. Bacteriol.">
        <title>Genome sequence of Pectobacterium sp. strain SCC3193.</title>
        <authorList>
            <person name="Koskinen J.P."/>
            <person name="Laine P."/>
            <person name="Niemi O."/>
            <person name="Nykyri J."/>
            <person name="Harjunpaa H."/>
            <person name="Auvinen P."/>
            <person name="Paulin L."/>
            <person name="Pirhonen M."/>
            <person name="Palva T."/>
            <person name="Holm L."/>
        </authorList>
    </citation>
    <scope>NUCLEOTIDE SEQUENCE [LARGE SCALE GENOMIC DNA]</scope>
    <source>
        <strain evidence="3 4">SCC3193</strain>
    </source>
</reference>
<comment type="similarity">
    <text evidence="1">Belongs to the RHS family.</text>
</comment>
<dbReference type="InterPro" id="IPR006530">
    <property type="entry name" value="YD"/>
</dbReference>
<dbReference type="PATRIC" id="fig|1166016.3.peg.4512"/>
<dbReference type="STRING" id="1905730.W5S_4437"/>
<accession>A0A0H3I938</accession>
<organism evidence="3 4">
    <name type="scientific">Pectobacterium parmentieri</name>
    <dbReference type="NCBI Taxonomy" id="1905730"/>
    <lineage>
        <taxon>Bacteria</taxon>
        <taxon>Pseudomonadati</taxon>
        <taxon>Pseudomonadota</taxon>
        <taxon>Gammaproteobacteria</taxon>
        <taxon>Enterobacterales</taxon>
        <taxon>Pectobacteriaceae</taxon>
        <taxon>Pectobacterium</taxon>
    </lineage>
</organism>
<dbReference type="NCBIfam" id="TIGR01643">
    <property type="entry name" value="YD_repeat_2x"/>
    <property type="match status" value="1"/>
</dbReference>
<name>A0A0H3I938_PECPM</name>
<dbReference type="InterPro" id="IPR050708">
    <property type="entry name" value="T6SS_VgrG/RHS"/>
</dbReference>
<feature type="domain" description="RHS protein conserved region" evidence="2">
    <location>
        <begin position="87"/>
        <end position="123"/>
    </location>
</feature>
<gene>
    <name evidence="3" type="ordered locus">W5S_4437</name>
</gene>
<dbReference type="Proteomes" id="UP000008044">
    <property type="component" value="Chromosome"/>
</dbReference>
<evidence type="ECO:0000313" key="3">
    <source>
        <dbReference type="EMBL" id="AFI92483.1"/>
    </source>
</evidence>
<dbReference type="PRINTS" id="PR00394">
    <property type="entry name" value="RHSPROTEIN"/>
</dbReference>
<dbReference type="InterPro" id="IPR001826">
    <property type="entry name" value="RHS"/>
</dbReference>
<dbReference type="PANTHER" id="PTHR32305">
    <property type="match status" value="1"/>
</dbReference>
<dbReference type="Pfam" id="PF03527">
    <property type="entry name" value="RHS"/>
    <property type="match status" value="1"/>
</dbReference>
<protein>
    <submittedName>
        <fullName evidence="3">YD repeat-containing domain protein</fullName>
    </submittedName>
</protein>
<dbReference type="HOGENOM" id="CLU_896731_0_0_6"/>
<dbReference type="InterPro" id="IPR022385">
    <property type="entry name" value="Rhs_assc_core"/>
</dbReference>